<keyword evidence="3" id="KW-1185">Reference proteome</keyword>
<comment type="caution">
    <text evidence="2">The sequence shown here is derived from an EMBL/GenBank/DDBJ whole genome shotgun (WGS) entry which is preliminary data.</text>
</comment>
<sequence length="258" mass="27323">MRASGAVRSPSARGPPRASVPQGPGGNVMWLRAGQVRPPTCCVVSAVTIVLPMHARSLCRPEAASREEEKERKRQGLCAIATGPHVSLAPSPTNTREGSILRLRVPDPCLFCTRAPCLSRVGSPHIAFSTAHWRAPASTALNPAHSTGDKGTSRPHPRPVGPLTACPARPLRPPGPRPRRAVTKDRLPPSTESEHEAGVAVPSETSDSGRTGAVHEARVPQPCKRLLVVTTHGPVAPVKGIAVDANQYPITRPARLGW</sequence>
<proteinExistence type="predicted"/>
<accession>A0ABR0BR68</accession>
<name>A0ABR0BR68_PURLI</name>
<reference evidence="2 3" key="1">
    <citation type="journal article" date="2024" name="Microbiol. Resour. Announc.">
        <title>Genome annotations for the ascomycete fungi Trichoderma harzianum, Trichoderma aggressivum, and Purpureocillium lilacinum.</title>
        <authorList>
            <person name="Beijen E.P.W."/>
            <person name="Ohm R.A."/>
        </authorList>
    </citation>
    <scope>NUCLEOTIDE SEQUENCE [LARGE SCALE GENOMIC DNA]</scope>
    <source>
        <strain evidence="2 3">CBS 150709</strain>
    </source>
</reference>
<evidence type="ECO:0000256" key="1">
    <source>
        <dbReference type="SAM" id="MobiDB-lite"/>
    </source>
</evidence>
<feature type="region of interest" description="Disordered" evidence="1">
    <location>
        <begin position="140"/>
        <end position="217"/>
    </location>
</feature>
<gene>
    <name evidence="2" type="ORF">Purlil1_9495</name>
</gene>
<organism evidence="2 3">
    <name type="scientific">Purpureocillium lilacinum</name>
    <name type="common">Paecilomyces lilacinus</name>
    <dbReference type="NCBI Taxonomy" id="33203"/>
    <lineage>
        <taxon>Eukaryota</taxon>
        <taxon>Fungi</taxon>
        <taxon>Dikarya</taxon>
        <taxon>Ascomycota</taxon>
        <taxon>Pezizomycotina</taxon>
        <taxon>Sordariomycetes</taxon>
        <taxon>Hypocreomycetidae</taxon>
        <taxon>Hypocreales</taxon>
        <taxon>Ophiocordycipitaceae</taxon>
        <taxon>Purpureocillium</taxon>
    </lineage>
</organism>
<evidence type="ECO:0000313" key="3">
    <source>
        <dbReference type="Proteomes" id="UP001287286"/>
    </source>
</evidence>
<feature type="compositionally biased region" description="Basic and acidic residues" evidence="1">
    <location>
        <begin position="182"/>
        <end position="197"/>
    </location>
</feature>
<evidence type="ECO:0000313" key="2">
    <source>
        <dbReference type="EMBL" id="KAK4086183.1"/>
    </source>
</evidence>
<protein>
    <submittedName>
        <fullName evidence="2">Uncharacterized protein</fullName>
    </submittedName>
</protein>
<feature type="region of interest" description="Disordered" evidence="1">
    <location>
        <begin position="1"/>
        <end position="24"/>
    </location>
</feature>
<dbReference type="Proteomes" id="UP001287286">
    <property type="component" value="Unassembled WGS sequence"/>
</dbReference>
<dbReference type="EMBL" id="JAWRVI010000043">
    <property type="protein sequence ID" value="KAK4086183.1"/>
    <property type="molecule type" value="Genomic_DNA"/>
</dbReference>